<accession>A0A921Q424</accession>
<evidence type="ECO:0000313" key="3">
    <source>
        <dbReference type="Proteomes" id="UP000807115"/>
    </source>
</evidence>
<proteinExistence type="predicted"/>
<dbReference type="Proteomes" id="UP000807115">
    <property type="component" value="Chromosome 10"/>
</dbReference>
<feature type="compositionally biased region" description="Polar residues" evidence="1">
    <location>
        <begin position="39"/>
        <end position="48"/>
    </location>
</feature>
<protein>
    <submittedName>
        <fullName evidence="2">Uncharacterized protein</fullName>
    </submittedName>
</protein>
<comment type="caution">
    <text evidence="2">The sequence shown here is derived from an EMBL/GenBank/DDBJ whole genome shotgun (WGS) entry which is preliminary data.</text>
</comment>
<organism evidence="2 3">
    <name type="scientific">Sorghum bicolor</name>
    <name type="common">Sorghum</name>
    <name type="synonym">Sorghum vulgare</name>
    <dbReference type="NCBI Taxonomy" id="4558"/>
    <lineage>
        <taxon>Eukaryota</taxon>
        <taxon>Viridiplantae</taxon>
        <taxon>Streptophyta</taxon>
        <taxon>Embryophyta</taxon>
        <taxon>Tracheophyta</taxon>
        <taxon>Spermatophyta</taxon>
        <taxon>Magnoliopsida</taxon>
        <taxon>Liliopsida</taxon>
        <taxon>Poales</taxon>
        <taxon>Poaceae</taxon>
        <taxon>PACMAD clade</taxon>
        <taxon>Panicoideae</taxon>
        <taxon>Andropogonodae</taxon>
        <taxon>Andropogoneae</taxon>
        <taxon>Sorghinae</taxon>
        <taxon>Sorghum</taxon>
    </lineage>
</organism>
<reference evidence="2" key="2">
    <citation type="submission" date="2020-10" db="EMBL/GenBank/DDBJ databases">
        <authorList>
            <person name="Cooper E.A."/>
            <person name="Brenton Z.W."/>
            <person name="Flinn B.S."/>
            <person name="Jenkins J."/>
            <person name="Shu S."/>
            <person name="Flowers D."/>
            <person name="Luo F."/>
            <person name="Wang Y."/>
            <person name="Xia P."/>
            <person name="Barry K."/>
            <person name="Daum C."/>
            <person name="Lipzen A."/>
            <person name="Yoshinaga Y."/>
            <person name="Schmutz J."/>
            <person name="Saski C."/>
            <person name="Vermerris W."/>
            <person name="Kresovich S."/>
        </authorList>
    </citation>
    <scope>NUCLEOTIDE SEQUENCE</scope>
</reference>
<dbReference type="AlphaFoldDB" id="A0A921Q424"/>
<reference evidence="2" key="1">
    <citation type="journal article" date="2019" name="BMC Genomics">
        <title>A new reference genome for Sorghum bicolor reveals high levels of sequence similarity between sweet and grain genotypes: implications for the genetics of sugar metabolism.</title>
        <authorList>
            <person name="Cooper E.A."/>
            <person name="Brenton Z.W."/>
            <person name="Flinn B.S."/>
            <person name="Jenkins J."/>
            <person name="Shu S."/>
            <person name="Flowers D."/>
            <person name="Luo F."/>
            <person name="Wang Y."/>
            <person name="Xia P."/>
            <person name="Barry K."/>
            <person name="Daum C."/>
            <person name="Lipzen A."/>
            <person name="Yoshinaga Y."/>
            <person name="Schmutz J."/>
            <person name="Saski C."/>
            <person name="Vermerris W."/>
            <person name="Kresovich S."/>
        </authorList>
    </citation>
    <scope>NUCLEOTIDE SEQUENCE</scope>
</reference>
<evidence type="ECO:0000256" key="1">
    <source>
        <dbReference type="SAM" id="MobiDB-lite"/>
    </source>
</evidence>
<name>A0A921Q424_SORBI</name>
<gene>
    <name evidence="2" type="ORF">BDA96_10G138600</name>
</gene>
<dbReference type="EMBL" id="CM027689">
    <property type="protein sequence ID" value="KAG0513847.1"/>
    <property type="molecule type" value="Genomic_DNA"/>
</dbReference>
<evidence type="ECO:0000313" key="2">
    <source>
        <dbReference type="EMBL" id="KAG0513847.1"/>
    </source>
</evidence>
<feature type="region of interest" description="Disordered" evidence="1">
    <location>
        <begin position="1"/>
        <end position="89"/>
    </location>
</feature>
<sequence>MPSHPPAPHGKRKKEKEKENPSALNQLALHGGPPFVCSLPTNSLLSHSPRTHGGPSFVRSPHKEPVPTPTSMRSALPLVLPAPSGSACR</sequence>